<keyword evidence="2" id="KW-0808">Transferase</keyword>
<protein>
    <submittedName>
        <fullName evidence="2">Dihydrolipoyllysine-residue acetyltransferase component of acetoin cleaving system</fullName>
        <ecNumber evidence="2">2.3.1.12</ecNumber>
    </submittedName>
</protein>
<reference evidence="3" key="2">
    <citation type="submission" date="2016-04" db="EMBL/GenBank/DDBJ databases">
        <title>Complete Genome and Plasmid Sequences for Rhodococcus fascians D188 and Draft Sequences for Rhodococcus spp. Isolates PBTS 1 and PBTS 2.</title>
        <authorList>
            <person name="Stamer R."/>
            <person name="Vereecke D."/>
            <person name="Zhang Y."/>
            <person name="Schilkey F."/>
            <person name="Devitt N."/>
            <person name="Randall J."/>
        </authorList>
    </citation>
    <scope>NUCLEOTIDE SEQUENCE [LARGE SCALE GENOMIC DNA]</scope>
    <source>
        <strain evidence="3">PBTS2</strain>
    </source>
</reference>
<evidence type="ECO:0000313" key="3">
    <source>
        <dbReference type="Proteomes" id="UP000076038"/>
    </source>
</evidence>
<proteinExistence type="predicted"/>
<evidence type="ECO:0000259" key="1">
    <source>
        <dbReference type="Pfam" id="PF12697"/>
    </source>
</evidence>
<keyword evidence="2" id="KW-0012">Acyltransferase</keyword>
<dbReference type="Gene3D" id="3.40.50.1820">
    <property type="entry name" value="alpha/beta hydrolase"/>
    <property type="match status" value="1"/>
</dbReference>
<dbReference type="GO" id="GO:0004742">
    <property type="term" value="F:dihydrolipoyllysine-residue acetyltransferase activity"/>
    <property type="evidence" value="ECO:0007669"/>
    <property type="project" value="UniProtKB-EC"/>
</dbReference>
<reference evidence="2 3" key="1">
    <citation type="journal article" date="2016" name="Genome Announc.">
        <title>Complete Genome and Plasmid Sequences for Rhodococcus fascians D188 and Draft Sequences for Rhodococcus Isolates PBTS 1 and PBTS 2.</title>
        <authorList>
            <person name="Stamler R.A."/>
            <person name="Vereecke D."/>
            <person name="Zhang Y."/>
            <person name="Schilkey F."/>
            <person name="Devitt N."/>
            <person name="Randall J.J."/>
        </authorList>
    </citation>
    <scope>NUCLEOTIDE SEQUENCE [LARGE SCALE GENOMIC DNA]</scope>
    <source>
        <strain evidence="2 3">PBTS2</strain>
    </source>
</reference>
<organism evidence="2 3">
    <name type="scientific">Rhodococcoides fascians</name>
    <name type="common">Rhodococcus fascians</name>
    <dbReference type="NCBI Taxonomy" id="1828"/>
    <lineage>
        <taxon>Bacteria</taxon>
        <taxon>Bacillati</taxon>
        <taxon>Actinomycetota</taxon>
        <taxon>Actinomycetes</taxon>
        <taxon>Mycobacteriales</taxon>
        <taxon>Nocardiaceae</taxon>
        <taxon>Rhodococcoides</taxon>
    </lineage>
</organism>
<evidence type="ECO:0000313" key="2">
    <source>
        <dbReference type="EMBL" id="AMY22810.1"/>
    </source>
</evidence>
<dbReference type="InterPro" id="IPR029058">
    <property type="entry name" value="AB_hydrolase_fold"/>
</dbReference>
<sequence length="305" mass="33404">MHGGDENMDHGNRTEREALFPVKHPPGRYVEVDGQRLHLFVRGTGPTIVLCGGLGSNWFDWNDTVDILSARHHVVVLDRPGFGLSDPLPDGATPTVRGEADRIVGVLDALGVTEPAVVAGHSIAGFYAEAVARLYPSRIRGVLLLDSSAESDPRRILPAALRVRAAHSLSTLLSRTGLQRLVGPRVRPILNQATPPDGTPKDVVDWVDDIYRRPTYLTAALVEDVVYPDLAAELNRLRKRLPLVVPVIVAAAHTGRPSPWGRRWIKTQRKLATYLRADFTVVIPAHHHAMIDKPAEVAALITELV</sequence>
<dbReference type="Proteomes" id="UP000076038">
    <property type="component" value="Chromosome"/>
</dbReference>
<dbReference type="InterPro" id="IPR050266">
    <property type="entry name" value="AB_hydrolase_sf"/>
</dbReference>
<dbReference type="AlphaFoldDB" id="A0A143QIE8"/>
<dbReference type="PRINTS" id="PR00111">
    <property type="entry name" value="ABHYDROLASE"/>
</dbReference>
<accession>A0A143QIE8</accession>
<feature type="domain" description="AB hydrolase-1" evidence="1">
    <location>
        <begin position="48"/>
        <end position="299"/>
    </location>
</feature>
<dbReference type="EC" id="2.3.1.12" evidence="2"/>
<dbReference type="PATRIC" id="fig|1653479.3.peg.1524"/>
<dbReference type="EMBL" id="CP015220">
    <property type="protein sequence ID" value="AMY22810.1"/>
    <property type="molecule type" value="Genomic_DNA"/>
</dbReference>
<dbReference type="Pfam" id="PF12697">
    <property type="entry name" value="Abhydrolase_6"/>
    <property type="match status" value="1"/>
</dbReference>
<dbReference type="SUPFAM" id="SSF53474">
    <property type="entry name" value="alpha/beta-Hydrolases"/>
    <property type="match status" value="1"/>
</dbReference>
<dbReference type="PANTHER" id="PTHR43798">
    <property type="entry name" value="MONOACYLGLYCEROL LIPASE"/>
    <property type="match status" value="1"/>
</dbReference>
<gene>
    <name evidence="2" type="primary">acoC</name>
    <name evidence="2" type="ORF">A3Q41_01503</name>
</gene>
<dbReference type="InterPro" id="IPR000073">
    <property type="entry name" value="AB_hydrolase_1"/>
</dbReference>
<name>A0A143QIE8_RHOFA</name>
<dbReference type="KEGG" id="rhs:A3Q41_01503"/>
<keyword evidence="3" id="KW-1185">Reference proteome</keyword>